<dbReference type="AlphaFoldDB" id="A0AAW2WY90"/>
<feature type="compositionally biased region" description="Low complexity" evidence="1">
    <location>
        <begin position="23"/>
        <end position="32"/>
    </location>
</feature>
<dbReference type="EMBL" id="JACGWN010000006">
    <property type="protein sequence ID" value="KAL0446408.1"/>
    <property type="molecule type" value="Genomic_DNA"/>
</dbReference>
<sequence>MSLPTGIASKGPANQIRESSLGTPPTISSRPSATPPPPPPFKEEKGVSSRQSQPSSGSLYIRPSSEQDEGGASSLALTLMRGVVTLEDRHLLTPLPREDLKGLQADRPGK</sequence>
<organism evidence="2">
    <name type="scientific">Sesamum latifolium</name>
    <dbReference type="NCBI Taxonomy" id="2727402"/>
    <lineage>
        <taxon>Eukaryota</taxon>
        <taxon>Viridiplantae</taxon>
        <taxon>Streptophyta</taxon>
        <taxon>Embryophyta</taxon>
        <taxon>Tracheophyta</taxon>
        <taxon>Spermatophyta</taxon>
        <taxon>Magnoliopsida</taxon>
        <taxon>eudicotyledons</taxon>
        <taxon>Gunneridae</taxon>
        <taxon>Pentapetalae</taxon>
        <taxon>asterids</taxon>
        <taxon>lamiids</taxon>
        <taxon>Lamiales</taxon>
        <taxon>Pedaliaceae</taxon>
        <taxon>Sesamum</taxon>
    </lineage>
</organism>
<accession>A0AAW2WY90</accession>
<feature type="compositionally biased region" description="Low complexity" evidence="1">
    <location>
        <begin position="48"/>
        <end position="58"/>
    </location>
</feature>
<name>A0AAW2WY90_9LAMI</name>
<reference evidence="2" key="1">
    <citation type="submission" date="2020-06" db="EMBL/GenBank/DDBJ databases">
        <authorList>
            <person name="Li T."/>
            <person name="Hu X."/>
            <person name="Zhang T."/>
            <person name="Song X."/>
            <person name="Zhang H."/>
            <person name="Dai N."/>
            <person name="Sheng W."/>
            <person name="Hou X."/>
            <person name="Wei L."/>
        </authorList>
    </citation>
    <scope>NUCLEOTIDE SEQUENCE</scope>
    <source>
        <strain evidence="2">KEN1</strain>
        <tissue evidence="2">Leaf</tissue>
    </source>
</reference>
<reference evidence="2" key="2">
    <citation type="journal article" date="2024" name="Plant">
        <title>Genomic evolution and insights into agronomic trait innovations of Sesamum species.</title>
        <authorList>
            <person name="Miao H."/>
            <person name="Wang L."/>
            <person name="Qu L."/>
            <person name="Liu H."/>
            <person name="Sun Y."/>
            <person name="Le M."/>
            <person name="Wang Q."/>
            <person name="Wei S."/>
            <person name="Zheng Y."/>
            <person name="Lin W."/>
            <person name="Duan Y."/>
            <person name="Cao H."/>
            <person name="Xiong S."/>
            <person name="Wang X."/>
            <person name="Wei L."/>
            <person name="Li C."/>
            <person name="Ma Q."/>
            <person name="Ju M."/>
            <person name="Zhao R."/>
            <person name="Li G."/>
            <person name="Mu C."/>
            <person name="Tian Q."/>
            <person name="Mei H."/>
            <person name="Zhang T."/>
            <person name="Gao T."/>
            <person name="Zhang H."/>
        </authorList>
    </citation>
    <scope>NUCLEOTIDE SEQUENCE</scope>
    <source>
        <strain evidence="2">KEN1</strain>
    </source>
</reference>
<proteinExistence type="predicted"/>
<evidence type="ECO:0000256" key="1">
    <source>
        <dbReference type="SAM" id="MobiDB-lite"/>
    </source>
</evidence>
<feature type="region of interest" description="Disordered" evidence="1">
    <location>
        <begin position="1"/>
        <end position="73"/>
    </location>
</feature>
<comment type="caution">
    <text evidence="2">The sequence shown here is derived from an EMBL/GenBank/DDBJ whole genome shotgun (WGS) entry which is preliminary data.</text>
</comment>
<protein>
    <submittedName>
        <fullName evidence="2">Uncharacterized protein</fullName>
    </submittedName>
</protein>
<evidence type="ECO:0000313" key="2">
    <source>
        <dbReference type="EMBL" id="KAL0446408.1"/>
    </source>
</evidence>
<gene>
    <name evidence="2" type="ORF">Slati_1768700</name>
</gene>